<accession>A0A316X8H2</accession>
<protein>
    <submittedName>
        <fullName evidence="1">Uncharacterized protein</fullName>
    </submittedName>
</protein>
<dbReference type="Proteomes" id="UP000236182">
    <property type="component" value="Unassembled WGS sequence"/>
</dbReference>
<dbReference type="AlphaFoldDB" id="A0A316X8H2"/>
<dbReference type="RefSeq" id="WP_109618128.1">
    <property type="nucleotide sequence ID" value="NZ_PPEI02000001.1"/>
</dbReference>
<name>A0A316X8H2_9FLAO</name>
<evidence type="ECO:0000313" key="1">
    <source>
        <dbReference type="EMBL" id="PWN67618.1"/>
    </source>
</evidence>
<organism evidence="1 2">
    <name type="scientific">Chryseobacterium oncorhynchi</name>
    <dbReference type="NCBI Taxonomy" id="741074"/>
    <lineage>
        <taxon>Bacteria</taxon>
        <taxon>Pseudomonadati</taxon>
        <taxon>Bacteroidota</taxon>
        <taxon>Flavobacteriia</taxon>
        <taxon>Flavobacteriales</taxon>
        <taxon>Weeksellaceae</taxon>
        <taxon>Chryseobacterium group</taxon>
        <taxon>Chryseobacterium</taxon>
    </lineage>
</organism>
<comment type="caution">
    <text evidence="1">The sequence shown here is derived from an EMBL/GenBank/DDBJ whole genome shotgun (WGS) entry which is preliminary data.</text>
</comment>
<gene>
    <name evidence="1" type="ORF">C1638_003235</name>
</gene>
<sequence length="133" mass="16006">MKRRTGKSWYLLSRESPNKNWQEELNQILKILDYKPETNLIQNGLDYFRNCHTTRPISYPGDSIYYNIFMNGMRKGLNQQDAFNFAKDIIDREMKILDMTLSSGMVYIFNWQEEPSLSFLKYSKFFKTYLNQQ</sequence>
<evidence type="ECO:0000313" key="2">
    <source>
        <dbReference type="Proteomes" id="UP000236182"/>
    </source>
</evidence>
<proteinExistence type="predicted"/>
<keyword evidence="2" id="KW-1185">Reference proteome</keyword>
<reference evidence="1" key="1">
    <citation type="submission" date="2018-04" db="EMBL/GenBank/DDBJ databases">
        <title>Draft Genome Sequences of Chryseobacterium lactis NCTC11390T isolated from milk, Chryseobacterium oncorhynchi 701B-08T from rainbow trout, and Chryseobacterium viscerum 687B-08T from diseased fish.</title>
        <authorList>
            <person name="Jeong J.-J."/>
            <person name="Lee Y.J."/>
            <person name="Pathiraja D."/>
            <person name="Park B."/>
            <person name="Choi I.-G."/>
            <person name="Kim K.D."/>
        </authorList>
    </citation>
    <scope>NUCLEOTIDE SEQUENCE [LARGE SCALE GENOMIC DNA]</scope>
    <source>
        <strain evidence="1">701B-08</strain>
    </source>
</reference>
<dbReference type="OrthoDB" id="9976748at2"/>
<dbReference type="EMBL" id="PPEI02000001">
    <property type="protein sequence ID" value="PWN67618.1"/>
    <property type="molecule type" value="Genomic_DNA"/>
</dbReference>